<dbReference type="InterPro" id="IPR003954">
    <property type="entry name" value="RRM_euk-type"/>
</dbReference>
<proteinExistence type="predicted"/>
<dbReference type="PROSITE" id="PS50102">
    <property type="entry name" value="RRM"/>
    <property type="match status" value="4"/>
</dbReference>
<reference evidence="9" key="1">
    <citation type="journal article" date="2006" name="Proc. Natl. Acad. Sci. U.S.A.">
        <title>Genome analysis of the smallest free-living eukaryote Ostreococcus tauri unveils many unique features.</title>
        <authorList>
            <person name="Derelle E."/>
            <person name="Ferraz C."/>
            <person name="Rombauts S."/>
            <person name="Rouze P."/>
            <person name="Worden A.Z."/>
            <person name="Robbens S."/>
            <person name="Partensky F."/>
            <person name="Degroeve S."/>
            <person name="Echeynie S."/>
            <person name="Cooke R."/>
            <person name="Saeys Y."/>
            <person name="Wuyts J."/>
            <person name="Jabbari K."/>
            <person name="Bowler C."/>
            <person name="Panaud O."/>
            <person name="Piegu B."/>
            <person name="Ball S.G."/>
            <person name="Ral J.-P."/>
            <person name="Bouget F.-Y."/>
            <person name="Piganeau G."/>
            <person name="De Baets B."/>
            <person name="Picard A."/>
            <person name="Delseny M."/>
            <person name="Demaille J."/>
            <person name="Van de Peer Y."/>
            <person name="Moreau H."/>
        </authorList>
    </citation>
    <scope>NUCLEOTIDE SEQUENCE [LARGE SCALE GENOMIC DNA]</scope>
    <source>
        <strain evidence="9">OTTH 0595 / CCAP 157/2 / RCC745</strain>
    </source>
</reference>
<feature type="compositionally biased region" description="Basic and acidic residues" evidence="6">
    <location>
        <begin position="102"/>
        <end position="133"/>
    </location>
</feature>
<keyword evidence="9" id="KW-1185">Reference proteome</keyword>
<evidence type="ECO:0000259" key="7">
    <source>
        <dbReference type="PROSITE" id="PS50102"/>
    </source>
</evidence>
<feature type="domain" description="RRM" evidence="7">
    <location>
        <begin position="282"/>
        <end position="359"/>
    </location>
</feature>
<feature type="region of interest" description="Disordered" evidence="6">
    <location>
        <begin position="96"/>
        <end position="163"/>
    </location>
</feature>
<comment type="caution">
    <text evidence="8">The sequence shown here is derived from an EMBL/GenBank/DDBJ whole genome shotgun (WGS) entry which is preliminary data.</text>
</comment>
<feature type="compositionally biased region" description="Basic and acidic residues" evidence="6">
    <location>
        <begin position="754"/>
        <end position="766"/>
    </location>
</feature>
<dbReference type="STRING" id="70448.A0A090M5J1"/>
<dbReference type="AlphaFoldDB" id="A0A090M5J1"/>
<dbReference type="KEGG" id="ota:OT_ostta10g02930"/>
<feature type="region of interest" description="Disordered" evidence="6">
    <location>
        <begin position="365"/>
        <end position="449"/>
    </location>
</feature>
<feature type="compositionally biased region" description="Basic and acidic residues" evidence="6">
    <location>
        <begin position="412"/>
        <end position="423"/>
    </location>
</feature>
<dbReference type="PANTHER" id="PTHR48039:SF5">
    <property type="entry name" value="RNA-BINDING PROTEIN 28"/>
    <property type="match status" value="1"/>
</dbReference>
<gene>
    <name evidence="8" type="ORF">OT_ostta10g02930</name>
</gene>
<dbReference type="InParanoid" id="A0A090M5J1"/>
<feature type="domain" description="RRM" evidence="7">
    <location>
        <begin position="483"/>
        <end position="565"/>
    </location>
</feature>
<evidence type="ECO:0000256" key="3">
    <source>
        <dbReference type="ARBA" id="ARBA00022884"/>
    </source>
</evidence>
<feature type="compositionally biased region" description="Low complexity" evidence="6">
    <location>
        <begin position="826"/>
        <end position="837"/>
    </location>
</feature>
<organism evidence="8 9">
    <name type="scientific">Ostreococcus tauri</name>
    <name type="common">Marine green alga</name>
    <dbReference type="NCBI Taxonomy" id="70448"/>
    <lineage>
        <taxon>Eukaryota</taxon>
        <taxon>Viridiplantae</taxon>
        <taxon>Chlorophyta</taxon>
        <taxon>Mamiellophyceae</taxon>
        <taxon>Mamiellales</taxon>
        <taxon>Bathycoccaceae</taxon>
        <taxon>Ostreococcus</taxon>
    </lineage>
</organism>
<dbReference type="CDD" id="cd12413">
    <property type="entry name" value="RRM1_RBM28_like"/>
    <property type="match status" value="1"/>
</dbReference>
<evidence type="ECO:0000256" key="5">
    <source>
        <dbReference type="PROSITE-ProRule" id="PRU00176"/>
    </source>
</evidence>
<dbReference type="GO" id="GO:0003729">
    <property type="term" value="F:mRNA binding"/>
    <property type="evidence" value="ECO:0007669"/>
    <property type="project" value="TreeGrafter"/>
</dbReference>
<dbReference type="CDD" id="cd12415">
    <property type="entry name" value="RRM3_RBM28_like"/>
    <property type="match status" value="1"/>
</dbReference>
<evidence type="ECO:0000313" key="9">
    <source>
        <dbReference type="Proteomes" id="UP000009170"/>
    </source>
</evidence>
<dbReference type="SUPFAM" id="SSF54928">
    <property type="entry name" value="RNA-binding domain, RBD"/>
    <property type="match status" value="3"/>
</dbReference>
<sequence length="889" mass="97182">MDAMKTTTTDDATPDGGARARENVMVFVRNLPYDADDKAVLDVFSDAFGPVKECWTVAERGTGTRRGFGYVKFAIPEDARAAVEASGTITLNGRKLGVSMARPKEREGGERGARRPAGEDGTATDERKDDRGGEVGTVKTEGTNARAKTQRSKATAGGGKDAPRTVVIGGLKLGGEIEGVDADAAKALARKVGAVKSFIEPCPETVMKSAKIREDGCKRGALLVVYKDEATAREAVKALHGQAPKSKKQRKNKKNDDENDETPKETIWARTLGGEGSKPKQWRVIVRNLSFKATEASIREAMSAAGFVWDVNVPKDFHDKPKGFAFVTYTSKADSDKAVSDCNGVSIEGRQVAVDIALAKSKFREEQDAAANNATEDKDNDKDGASDEDLDDGSDSDGSDDSDSSSSSSSSSEKDEETRDKSMVSRLLGKMISKDQPPNKVAAPKKAEKKAAAVTEAKADGVEPAWQGKKGVDMQSGDAVENATVFVRNLPLEATWQQLKEKMEKFGKVKSCRVVKDKTTGKHVGNAFVDFTNPDSANAAVEAGAQESAGIFVAGRPITVALALSKTEAQDMMARQGSKYRNANKHRDNRNLYLASEGDIHEASAAADGVSKSDIEKRRRANEERQLKLKNPNFFVSRTRLSVRNIPPEMDSKTLKKMFIEAVQKRATHAAPKVMHAKLLYDSERMDENGKPKNKGIGFVEFSEHEHALTALRALNNNPDAFTRARRPIVEFAIEDARAVRKLELKAKRRDEITKKRSEEGDKPRGAEQAAKRVAAKEKRSGEGPMKKRLRDGDQDKPHARPNRDTDTEPRAKKGKSKREDAKSNAASKLQQRAAAAQKRERRDERPSLNDEAPGRRKKHIAEKRDRTDDLIDAYFSKDSGTGGLKSWL</sequence>
<keyword evidence="3 5" id="KW-0694">RNA-binding</keyword>
<name>A0A090M5J1_OSTTA</name>
<reference evidence="8 9" key="2">
    <citation type="journal article" date="2014" name="BMC Genomics">
        <title>An improved genome of the model marine alga Ostreococcus tauri unfolds by assessing Illumina de novo assemblies.</title>
        <authorList>
            <person name="Blanc-Mathieu R."/>
            <person name="Verhelst B."/>
            <person name="Derelle E."/>
            <person name="Rombauts S."/>
            <person name="Bouget F.Y."/>
            <person name="Carre I."/>
            <person name="Chateau A."/>
            <person name="Eyre-Walker A."/>
            <person name="Grimsley N."/>
            <person name="Moreau H."/>
            <person name="Piegu B."/>
            <person name="Rivals E."/>
            <person name="Schackwitz W."/>
            <person name="Van de Peer Y."/>
            <person name="Piganeau G."/>
        </authorList>
    </citation>
    <scope>NUCLEOTIDE SEQUENCE [LARGE SCALE GENOMIC DNA]</scope>
    <source>
        <strain evidence="9">OTTH 0595 / CCAP 157/2 / RCC745</strain>
    </source>
</reference>
<evidence type="ECO:0000313" key="8">
    <source>
        <dbReference type="EMBL" id="CEF99456.1"/>
    </source>
</evidence>
<protein>
    <submittedName>
        <fullName evidence="8">Nucleotide-binding, alpha-beta plait</fullName>
    </submittedName>
</protein>
<accession>A0A090M5J1</accession>
<dbReference type="InterPro" id="IPR051945">
    <property type="entry name" value="RRM_MRD1_RNA_proc_ribogen"/>
</dbReference>
<dbReference type="InterPro" id="IPR012677">
    <property type="entry name" value="Nucleotide-bd_a/b_plait_sf"/>
</dbReference>
<feature type="compositionally biased region" description="Basic and acidic residues" evidence="6">
    <location>
        <begin position="838"/>
        <end position="855"/>
    </location>
</feature>
<dbReference type="OrthoDB" id="439808at2759"/>
<feature type="compositionally biased region" description="Basic and acidic residues" evidence="6">
    <location>
        <begin position="375"/>
        <end position="385"/>
    </location>
</feature>
<feature type="region of interest" description="Disordered" evidence="6">
    <location>
        <begin position="754"/>
        <end position="889"/>
    </location>
</feature>
<comment type="subcellular location">
    <subcellularLocation>
        <location evidence="1">Nucleus</location>
    </subcellularLocation>
</comment>
<dbReference type="PANTHER" id="PTHR48039">
    <property type="entry name" value="RNA-BINDING MOTIF PROTEIN 14B"/>
    <property type="match status" value="1"/>
</dbReference>
<feature type="compositionally biased region" description="Acidic residues" evidence="6">
    <location>
        <begin position="386"/>
        <end position="403"/>
    </location>
</feature>
<dbReference type="Proteomes" id="UP000009170">
    <property type="component" value="Unassembled WGS sequence"/>
</dbReference>
<dbReference type="Gene3D" id="3.30.70.330">
    <property type="match status" value="4"/>
</dbReference>
<keyword evidence="2" id="KW-0677">Repeat</keyword>
<keyword evidence="4" id="KW-0539">Nucleus</keyword>
<feature type="compositionally biased region" description="Basic and acidic residues" evidence="6">
    <location>
        <begin position="775"/>
        <end position="823"/>
    </location>
</feature>
<evidence type="ECO:0000256" key="1">
    <source>
        <dbReference type="ARBA" id="ARBA00004123"/>
    </source>
</evidence>
<dbReference type="FunFam" id="3.30.70.330:FF:000182">
    <property type="entry name" value="RNA-binding motif protein 28"/>
    <property type="match status" value="1"/>
</dbReference>
<dbReference type="SMART" id="SM00360">
    <property type="entry name" value="RRM"/>
    <property type="match status" value="4"/>
</dbReference>
<evidence type="ECO:0000256" key="6">
    <source>
        <dbReference type="SAM" id="MobiDB-lite"/>
    </source>
</evidence>
<dbReference type="RefSeq" id="XP_022839845.1">
    <property type="nucleotide sequence ID" value="XM_022983216.1"/>
</dbReference>
<feature type="region of interest" description="Disordered" evidence="6">
    <location>
        <begin position="238"/>
        <end position="275"/>
    </location>
</feature>
<dbReference type="CDD" id="cd12416">
    <property type="entry name" value="RRM4_RBM28_like"/>
    <property type="match status" value="1"/>
</dbReference>
<dbReference type="EMBL" id="CAID01000010">
    <property type="protein sequence ID" value="CEF99456.1"/>
    <property type="molecule type" value="Genomic_DNA"/>
</dbReference>
<feature type="domain" description="RRM" evidence="7">
    <location>
        <begin position="24"/>
        <end position="103"/>
    </location>
</feature>
<dbReference type="CDD" id="cd12414">
    <property type="entry name" value="RRM2_RBM28_like"/>
    <property type="match status" value="1"/>
</dbReference>
<dbReference type="Pfam" id="PF00076">
    <property type="entry name" value="RRM_1"/>
    <property type="match status" value="3"/>
</dbReference>
<evidence type="ECO:0000256" key="2">
    <source>
        <dbReference type="ARBA" id="ARBA00022737"/>
    </source>
</evidence>
<dbReference type="FunCoup" id="A0A090M5J1">
    <property type="interactions" value="1676"/>
</dbReference>
<dbReference type="SMART" id="SM00361">
    <property type="entry name" value="RRM_1"/>
    <property type="match status" value="3"/>
</dbReference>
<feature type="domain" description="RRM" evidence="7">
    <location>
        <begin position="639"/>
        <end position="735"/>
    </location>
</feature>
<dbReference type="GO" id="GO:0005634">
    <property type="term" value="C:nucleus"/>
    <property type="evidence" value="ECO:0007669"/>
    <property type="project" value="UniProtKB-SubCell"/>
</dbReference>
<dbReference type="GeneID" id="9832067"/>
<dbReference type="InterPro" id="IPR035979">
    <property type="entry name" value="RBD_domain_sf"/>
</dbReference>
<evidence type="ECO:0000256" key="4">
    <source>
        <dbReference type="ARBA" id="ARBA00023242"/>
    </source>
</evidence>
<dbReference type="InterPro" id="IPR000504">
    <property type="entry name" value="RRM_dom"/>
</dbReference>